<dbReference type="EMBL" id="BARS01057708">
    <property type="protein sequence ID" value="GAG42603.1"/>
    <property type="molecule type" value="Genomic_DNA"/>
</dbReference>
<feature type="non-terminal residue" evidence="1">
    <location>
        <position position="130"/>
    </location>
</feature>
<protein>
    <submittedName>
        <fullName evidence="1">Uncharacterized protein</fullName>
    </submittedName>
</protein>
<proteinExistence type="predicted"/>
<comment type="caution">
    <text evidence="1">The sequence shown here is derived from an EMBL/GenBank/DDBJ whole genome shotgun (WGS) entry which is preliminary data.</text>
</comment>
<dbReference type="AlphaFoldDB" id="X0Y1H6"/>
<organism evidence="1">
    <name type="scientific">marine sediment metagenome</name>
    <dbReference type="NCBI Taxonomy" id="412755"/>
    <lineage>
        <taxon>unclassified sequences</taxon>
        <taxon>metagenomes</taxon>
        <taxon>ecological metagenomes</taxon>
    </lineage>
</organism>
<sequence length="130" mass="14473">TFSPNRTANVNTSINSLLDICTEDSDNYCTVSLYFTSQSAGIIQISDIEINYSYDPNPVFLSTSLISSFLGNSTNFADIPIKFESTRNGTLQISDIKFDYVGGNDTIEVLVYESEDKSNNETLNLINYYS</sequence>
<name>X0Y1H6_9ZZZZ</name>
<accession>X0Y1H6</accession>
<gene>
    <name evidence="1" type="ORF">S01H1_84500</name>
</gene>
<feature type="non-terminal residue" evidence="1">
    <location>
        <position position="1"/>
    </location>
</feature>
<reference evidence="1" key="1">
    <citation type="journal article" date="2014" name="Front. Microbiol.">
        <title>High frequency of phylogenetically diverse reductive dehalogenase-homologous genes in deep subseafloor sedimentary metagenomes.</title>
        <authorList>
            <person name="Kawai M."/>
            <person name="Futagami T."/>
            <person name="Toyoda A."/>
            <person name="Takaki Y."/>
            <person name="Nishi S."/>
            <person name="Hori S."/>
            <person name="Arai W."/>
            <person name="Tsubouchi T."/>
            <person name="Morono Y."/>
            <person name="Uchiyama I."/>
            <person name="Ito T."/>
            <person name="Fujiyama A."/>
            <person name="Inagaki F."/>
            <person name="Takami H."/>
        </authorList>
    </citation>
    <scope>NUCLEOTIDE SEQUENCE</scope>
    <source>
        <strain evidence="1">Expedition CK06-06</strain>
    </source>
</reference>
<evidence type="ECO:0000313" key="1">
    <source>
        <dbReference type="EMBL" id="GAG42603.1"/>
    </source>
</evidence>